<evidence type="ECO:0000256" key="8">
    <source>
        <dbReference type="ARBA" id="ARBA00023140"/>
    </source>
</evidence>
<dbReference type="GO" id="GO:0004760">
    <property type="term" value="F:L-serine-pyruvate transaminase activity"/>
    <property type="evidence" value="ECO:0007669"/>
    <property type="project" value="TreeGrafter"/>
</dbReference>
<dbReference type="EC" id="2.6.1.44" evidence="9"/>
<evidence type="ECO:0000256" key="2">
    <source>
        <dbReference type="ARBA" id="ARBA00001933"/>
    </source>
</evidence>
<dbReference type="GO" id="GO:0019265">
    <property type="term" value="P:glycine biosynthetic process, by transamination of glyoxylate"/>
    <property type="evidence" value="ECO:0007669"/>
    <property type="project" value="TreeGrafter"/>
</dbReference>
<dbReference type="InterPro" id="IPR015422">
    <property type="entry name" value="PyrdxlP-dep_Trfase_small"/>
</dbReference>
<keyword evidence="7 9" id="KW-0663">Pyridoxal phosphate</keyword>
<evidence type="ECO:0000256" key="6">
    <source>
        <dbReference type="ARBA" id="ARBA00022679"/>
    </source>
</evidence>
<comment type="similarity">
    <text evidence="4 9 12">Belongs to the class-V pyridoxal-phosphate-dependent aminotransferase family.</text>
</comment>
<name>A0AAV8Y233_9CUCU</name>
<evidence type="ECO:0000256" key="13">
    <source>
        <dbReference type="RuleBase" id="RU004504"/>
    </source>
</evidence>
<proteinExistence type="inferred from homology"/>
<dbReference type="InterPro" id="IPR000192">
    <property type="entry name" value="Aminotrans_V_dom"/>
</dbReference>
<protein>
    <recommendedName>
        <fullName evidence="9">Alanine--glyoxylate aminotransferase</fullName>
        <ecNumber evidence="9">2.6.1.44</ecNumber>
    </recommendedName>
</protein>
<evidence type="ECO:0000313" key="15">
    <source>
        <dbReference type="EMBL" id="KAJ8945489.1"/>
    </source>
</evidence>
<evidence type="ECO:0000256" key="11">
    <source>
        <dbReference type="PIRSR" id="PIRSR000524-50"/>
    </source>
</evidence>
<dbReference type="GO" id="GO:0009436">
    <property type="term" value="P:glyoxylate catabolic process"/>
    <property type="evidence" value="ECO:0007669"/>
    <property type="project" value="UniProtKB-ARBA"/>
</dbReference>
<dbReference type="InterPro" id="IPR020578">
    <property type="entry name" value="Aminotrans_V_PyrdxlP_BS"/>
</dbReference>
<feature type="modified residue" description="N6-(pyridoxal phosphate)lysine" evidence="11">
    <location>
        <position position="204"/>
    </location>
</feature>
<evidence type="ECO:0000256" key="3">
    <source>
        <dbReference type="ARBA" id="ARBA00004275"/>
    </source>
</evidence>
<dbReference type="PANTHER" id="PTHR21152">
    <property type="entry name" value="AMINOTRANSFERASE CLASS V"/>
    <property type="match status" value="1"/>
</dbReference>
<dbReference type="FunFam" id="3.90.1150.10:FF:000039">
    <property type="entry name" value="Serine--pyruvate aminotransferase"/>
    <property type="match status" value="1"/>
</dbReference>
<evidence type="ECO:0000256" key="1">
    <source>
        <dbReference type="ARBA" id="ARBA00001781"/>
    </source>
</evidence>
<organism evidence="15 16">
    <name type="scientific">Aromia moschata</name>
    <dbReference type="NCBI Taxonomy" id="1265417"/>
    <lineage>
        <taxon>Eukaryota</taxon>
        <taxon>Metazoa</taxon>
        <taxon>Ecdysozoa</taxon>
        <taxon>Arthropoda</taxon>
        <taxon>Hexapoda</taxon>
        <taxon>Insecta</taxon>
        <taxon>Pterygota</taxon>
        <taxon>Neoptera</taxon>
        <taxon>Endopterygota</taxon>
        <taxon>Coleoptera</taxon>
        <taxon>Polyphaga</taxon>
        <taxon>Cucujiformia</taxon>
        <taxon>Chrysomeloidea</taxon>
        <taxon>Cerambycidae</taxon>
        <taxon>Cerambycinae</taxon>
        <taxon>Callichromatini</taxon>
        <taxon>Aromia</taxon>
    </lineage>
</organism>
<dbReference type="InterPro" id="IPR015421">
    <property type="entry name" value="PyrdxlP-dep_Trfase_major"/>
</dbReference>
<dbReference type="CDD" id="cd06451">
    <property type="entry name" value="AGAT_like"/>
    <property type="match status" value="1"/>
</dbReference>
<dbReference type="Pfam" id="PF00266">
    <property type="entry name" value="Aminotran_5"/>
    <property type="match status" value="1"/>
</dbReference>
<evidence type="ECO:0000259" key="14">
    <source>
        <dbReference type="Pfam" id="PF00266"/>
    </source>
</evidence>
<evidence type="ECO:0000256" key="12">
    <source>
        <dbReference type="RuleBase" id="RU004075"/>
    </source>
</evidence>
<dbReference type="InterPro" id="IPR024169">
    <property type="entry name" value="SP_NH2Trfase/AEP_transaminase"/>
</dbReference>
<dbReference type="Proteomes" id="UP001162162">
    <property type="component" value="Unassembled WGS sequence"/>
</dbReference>
<dbReference type="GO" id="GO:0008453">
    <property type="term" value="F:alanine-glyoxylate transaminase activity"/>
    <property type="evidence" value="ECO:0007669"/>
    <property type="project" value="UniProtKB-EC"/>
</dbReference>
<comment type="caution">
    <text evidence="15">The sequence shown here is derived from an EMBL/GenBank/DDBJ whole genome shotgun (WGS) entry which is preliminary data.</text>
</comment>
<keyword evidence="8" id="KW-0576">Peroxisome</keyword>
<accession>A0AAV8Y233</accession>
<dbReference type="PANTHER" id="PTHR21152:SF40">
    <property type="entry name" value="ALANINE--GLYOXYLATE AMINOTRANSFERASE"/>
    <property type="match status" value="1"/>
</dbReference>
<reference evidence="15" key="1">
    <citation type="journal article" date="2023" name="Insect Mol. Biol.">
        <title>Genome sequencing provides insights into the evolution of gene families encoding plant cell wall-degrading enzymes in longhorned beetles.</title>
        <authorList>
            <person name="Shin N.R."/>
            <person name="Okamura Y."/>
            <person name="Kirsch R."/>
            <person name="Pauchet Y."/>
        </authorList>
    </citation>
    <scope>NUCLEOTIDE SEQUENCE</scope>
    <source>
        <strain evidence="15">AMC_N1</strain>
    </source>
</reference>
<dbReference type="EMBL" id="JAPWTK010000215">
    <property type="protein sequence ID" value="KAJ8945489.1"/>
    <property type="molecule type" value="Genomic_DNA"/>
</dbReference>
<keyword evidence="6" id="KW-0808">Transferase</keyword>
<dbReference type="FunFam" id="3.40.640.10:FF:000027">
    <property type="entry name" value="Serine--pyruvate aminotransferase, mitochondrial"/>
    <property type="match status" value="1"/>
</dbReference>
<dbReference type="AlphaFoldDB" id="A0AAV8Y233"/>
<keyword evidence="16" id="KW-1185">Reference proteome</keyword>
<comment type="subcellular location">
    <subcellularLocation>
        <location evidence="3">Peroxisome</location>
    </subcellularLocation>
</comment>
<dbReference type="InterPro" id="IPR015424">
    <property type="entry name" value="PyrdxlP-dep_Trfase"/>
</dbReference>
<dbReference type="GO" id="GO:0005777">
    <property type="term" value="C:peroxisome"/>
    <property type="evidence" value="ECO:0007669"/>
    <property type="project" value="UniProtKB-SubCell"/>
</dbReference>
<comment type="catalytic activity">
    <reaction evidence="1 9">
        <text>glyoxylate + L-alanine = glycine + pyruvate</text>
        <dbReference type="Rhea" id="RHEA:24248"/>
        <dbReference type="ChEBI" id="CHEBI:15361"/>
        <dbReference type="ChEBI" id="CHEBI:36655"/>
        <dbReference type="ChEBI" id="CHEBI:57305"/>
        <dbReference type="ChEBI" id="CHEBI:57972"/>
        <dbReference type="EC" id="2.6.1.44"/>
    </reaction>
</comment>
<dbReference type="SUPFAM" id="SSF53383">
    <property type="entry name" value="PLP-dependent transferases"/>
    <property type="match status" value="1"/>
</dbReference>
<evidence type="ECO:0000313" key="16">
    <source>
        <dbReference type="Proteomes" id="UP001162162"/>
    </source>
</evidence>
<feature type="domain" description="Aminotransferase class V" evidence="14">
    <location>
        <begin position="41"/>
        <end position="366"/>
    </location>
</feature>
<evidence type="ECO:0000256" key="10">
    <source>
        <dbReference type="PIRSR" id="PIRSR000524-1"/>
    </source>
</evidence>
<dbReference type="Gene3D" id="3.40.640.10">
    <property type="entry name" value="Type I PLP-dependent aspartate aminotransferase-like (Major domain)"/>
    <property type="match status" value="1"/>
</dbReference>
<evidence type="ECO:0000256" key="7">
    <source>
        <dbReference type="ARBA" id="ARBA00022898"/>
    </source>
</evidence>
<keyword evidence="5" id="KW-0032">Aminotransferase</keyword>
<evidence type="ECO:0000256" key="5">
    <source>
        <dbReference type="ARBA" id="ARBA00022576"/>
    </source>
</evidence>
<dbReference type="PROSITE" id="PS00595">
    <property type="entry name" value="AA_TRANSFER_CLASS_5"/>
    <property type="match status" value="1"/>
</dbReference>
<dbReference type="PIRSF" id="PIRSF000524">
    <property type="entry name" value="SPT"/>
    <property type="match status" value="1"/>
</dbReference>
<gene>
    <name evidence="15" type="ORF">NQ318_002534</name>
</gene>
<dbReference type="Gene3D" id="3.90.1150.10">
    <property type="entry name" value="Aspartate Aminotransferase, domain 1"/>
    <property type="match status" value="1"/>
</dbReference>
<sequence length="390" mass="42972">MDVSAPVILKHPLVIPHRILMGPGPSNSSPRVLHAVGQTVLGHMHPEVFQAMDEIKEGIRYVFQTNNELTLAVSGAGHAGMEAVLSNLLERGDKVLVAISGIWGNRAADMARRYGAVAKEILTETENNFSLAQLEHAIQKEKPKLLFIVQGDSSTGVYQPLEGLGDICHRYNCLLAVDTVASLGGVPFYADRWKIDAVYTGSQKVLGSPPGLSPISFSPRAQKVIFERKTPVAVFYWDMTILGQQWNCFNNVRPYHHTVCSNLIFGLREGLAIIAEEGLEHVIKRHQECAQRLYKGLGSLGLELLVEEEHKRLPTVTTIVVPKDVDWKEVVGYAMRTYSVEISGGLGPTVGKVFRIGLMGYNATPERVDLVLKVLKEALEYARSARTAKL</sequence>
<comment type="cofactor">
    <cofactor evidence="2 9 11 13">
        <name>pyridoxal 5'-phosphate</name>
        <dbReference type="ChEBI" id="CHEBI:597326"/>
    </cofactor>
</comment>
<feature type="binding site" evidence="10">
    <location>
        <position position="355"/>
    </location>
    <ligand>
        <name>substrate</name>
    </ligand>
</feature>
<evidence type="ECO:0000256" key="4">
    <source>
        <dbReference type="ARBA" id="ARBA00009236"/>
    </source>
</evidence>
<evidence type="ECO:0000256" key="9">
    <source>
        <dbReference type="PIRNR" id="PIRNR000524"/>
    </source>
</evidence>